<proteinExistence type="predicted"/>
<comment type="caution">
    <text evidence="2">The sequence shown here is derived from an EMBL/GenBank/DDBJ whole genome shotgun (WGS) entry which is preliminary data.</text>
</comment>
<gene>
    <name evidence="2" type="ORF">HRG_01332</name>
</gene>
<keyword evidence="3" id="KW-1185">Reference proteome</keyword>
<reference evidence="2" key="1">
    <citation type="submission" date="2021-09" db="EMBL/GenBank/DDBJ databases">
        <title>A high-quality genome of the endoparasitic fungus Hirsutella rhossiliensis with a comparison of Hirsutella genomes reveals transposable elements contributing to genome size variation.</title>
        <authorList>
            <person name="Lin R."/>
            <person name="Jiao Y."/>
            <person name="Sun X."/>
            <person name="Ling J."/>
            <person name="Xie B."/>
            <person name="Cheng X."/>
        </authorList>
    </citation>
    <scope>NUCLEOTIDE SEQUENCE</scope>
    <source>
        <strain evidence="2">HR02</strain>
    </source>
</reference>
<dbReference type="RefSeq" id="XP_044726203.1">
    <property type="nucleotide sequence ID" value="XM_044859803.1"/>
</dbReference>
<feature type="compositionally biased region" description="Basic and acidic residues" evidence="1">
    <location>
        <begin position="48"/>
        <end position="57"/>
    </location>
</feature>
<feature type="compositionally biased region" description="Polar residues" evidence="1">
    <location>
        <begin position="58"/>
        <end position="69"/>
    </location>
</feature>
<accession>A0A9P8SP91</accession>
<dbReference type="Proteomes" id="UP000824596">
    <property type="component" value="Unassembled WGS sequence"/>
</dbReference>
<dbReference type="EMBL" id="JAIZPD010000001">
    <property type="protein sequence ID" value="KAH0968690.1"/>
    <property type="molecule type" value="Genomic_DNA"/>
</dbReference>
<organism evidence="2 3">
    <name type="scientific">Hirsutella rhossiliensis</name>
    <dbReference type="NCBI Taxonomy" id="111463"/>
    <lineage>
        <taxon>Eukaryota</taxon>
        <taxon>Fungi</taxon>
        <taxon>Dikarya</taxon>
        <taxon>Ascomycota</taxon>
        <taxon>Pezizomycotina</taxon>
        <taxon>Sordariomycetes</taxon>
        <taxon>Hypocreomycetidae</taxon>
        <taxon>Hypocreales</taxon>
        <taxon>Ophiocordycipitaceae</taxon>
        <taxon>Hirsutella</taxon>
    </lineage>
</organism>
<dbReference type="GeneID" id="68350461"/>
<evidence type="ECO:0000313" key="2">
    <source>
        <dbReference type="EMBL" id="KAH0968690.1"/>
    </source>
</evidence>
<sequence>MPIYVRPPSRPRLVSTCDLLPQLCQSDPSIAVLSLRTPANPGHCRPPAHGDGRDNRLPHTSNHTLQPFQHHPTNLAHQFTINIRQSASSSNSHKAAGDNMSMTSLMQPDYPSRFAPSPAPMSHQRP</sequence>
<feature type="compositionally biased region" description="Polar residues" evidence="1">
    <location>
        <begin position="84"/>
        <end position="93"/>
    </location>
</feature>
<evidence type="ECO:0000313" key="3">
    <source>
        <dbReference type="Proteomes" id="UP000824596"/>
    </source>
</evidence>
<protein>
    <submittedName>
        <fullName evidence="2">Uncharacterized protein</fullName>
    </submittedName>
</protein>
<feature type="region of interest" description="Disordered" evidence="1">
    <location>
        <begin position="37"/>
        <end position="69"/>
    </location>
</feature>
<name>A0A9P8SP91_9HYPO</name>
<feature type="region of interest" description="Disordered" evidence="1">
    <location>
        <begin position="84"/>
        <end position="126"/>
    </location>
</feature>
<dbReference type="AlphaFoldDB" id="A0A9P8SP91"/>
<evidence type="ECO:0000256" key="1">
    <source>
        <dbReference type="SAM" id="MobiDB-lite"/>
    </source>
</evidence>